<evidence type="ECO:0000313" key="5">
    <source>
        <dbReference type="EMBL" id="SEH97495.1"/>
    </source>
</evidence>
<dbReference type="NCBIfam" id="TIGR03012">
    <property type="entry name" value="sulf_tusD_dsrE"/>
    <property type="match status" value="1"/>
</dbReference>
<keyword evidence="3" id="KW-0963">Cytoplasm</keyword>
<dbReference type="EMBL" id="FNXF01000009">
    <property type="protein sequence ID" value="SEH97495.1"/>
    <property type="molecule type" value="Genomic_DNA"/>
</dbReference>
<comment type="similarity">
    <text evidence="2">Belongs to the DsrE/TusD family.</text>
</comment>
<reference evidence="6" key="1">
    <citation type="submission" date="2016-10" db="EMBL/GenBank/DDBJ databases">
        <authorList>
            <person name="Varghese N."/>
            <person name="Submissions S."/>
        </authorList>
    </citation>
    <scope>NUCLEOTIDE SEQUENCE [LARGE SCALE GENOMIC DNA]</scope>
    <source>
        <strain evidence="6">DSM 17616</strain>
    </source>
</reference>
<evidence type="ECO:0000256" key="2">
    <source>
        <dbReference type="ARBA" id="ARBA00007067"/>
    </source>
</evidence>
<dbReference type="OrthoDB" id="9787483at2"/>
<dbReference type="PANTHER" id="PTHR34874:SF3">
    <property type="entry name" value="SULFURTRANSFERASE TUSD"/>
    <property type="match status" value="1"/>
</dbReference>
<sequence>MTCFGLLLTSDSFASQSLASALLFAKTAVNHGHSIDHIFLYQDAVYSAANHIDLPADEPDLSAELAQFCQQQNIPLLFCVTAAEKRGVTGSNLSARPGYIAAGLAEFAMRQANIDKLVQF</sequence>
<evidence type="ECO:0000256" key="4">
    <source>
        <dbReference type="ARBA" id="ARBA00022679"/>
    </source>
</evidence>
<dbReference type="STRING" id="173990.SAMN05660691_02534"/>
<dbReference type="AlphaFoldDB" id="A0A1H6MET4"/>
<dbReference type="PANTHER" id="PTHR34874">
    <property type="entry name" value="PROTEIN YCHN"/>
    <property type="match status" value="1"/>
</dbReference>
<evidence type="ECO:0000256" key="3">
    <source>
        <dbReference type="ARBA" id="ARBA00022490"/>
    </source>
</evidence>
<comment type="subcellular location">
    <subcellularLocation>
        <location evidence="1">Cytoplasm</location>
    </subcellularLocation>
</comment>
<organism evidence="5 6">
    <name type="scientific">Rheinheimera pacifica</name>
    <dbReference type="NCBI Taxonomy" id="173990"/>
    <lineage>
        <taxon>Bacteria</taxon>
        <taxon>Pseudomonadati</taxon>
        <taxon>Pseudomonadota</taxon>
        <taxon>Gammaproteobacteria</taxon>
        <taxon>Chromatiales</taxon>
        <taxon>Chromatiaceae</taxon>
        <taxon>Rheinheimera</taxon>
    </lineage>
</organism>
<evidence type="ECO:0000256" key="1">
    <source>
        <dbReference type="ARBA" id="ARBA00004496"/>
    </source>
</evidence>
<dbReference type="InterPro" id="IPR003787">
    <property type="entry name" value="Sulphur_relay_DsrE/F-like"/>
</dbReference>
<proteinExistence type="inferred from homology"/>
<keyword evidence="6" id="KW-1185">Reference proteome</keyword>
<dbReference type="Gene3D" id="3.40.1260.10">
    <property type="entry name" value="DsrEFH-like"/>
    <property type="match status" value="1"/>
</dbReference>
<dbReference type="InterPro" id="IPR017463">
    <property type="entry name" value="Sulphur_relay_TusD/DsrE"/>
</dbReference>
<dbReference type="RefSeq" id="WP_092793836.1">
    <property type="nucleotide sequence ID" value="NZ_FNXF01000009.1"/>
</dbReference>
<dbReference type="Proteomes" id="UP000199371">
    <property type="component" value="Unassembled WGS sequence"/>
</dbReference>
<accession>A0A1H6MET4</accession>
<dbReference type="GO" id="GO:1990228">
    <property type="term" value="C:sulfurtransferase complex"/>
    <property type="evidence" value="ECO:0007669"/>
    <property type="project" value="TreeGrafter"/>
</dbReference>
<evidence type="ECO:0000313" key="6">
    <source>
        <dbReference type="Proteomes" id="UP000199371"/>
    </source>
</evidence>
<protein>
    <submittedName>
        <fullName evidence="5">tRNA 2-thiouridine synthesizing protein D</fullName>
    </submittedName>
</protein>
<keyword evidence="4" id="KW-0808">Transferase</keyword>
<name>A0A1H6MET4_9GAMM</name>
<dbReference type="SUPFAM" id="SSF75169">
    <property type="entry name" value="DsrEFH-like"/>
    <property type="match status" value="1"/>
</dbReference>
<dbReference type="GO" id="GO:0097163">
    <property type="term" value="F:sulfur carrier activity"/>
    <property type="evidence" value="ECO:0007669"/>
    <property type="project" value="TreeGrafter"/>
</dbReference>
<gene>
    <name evidence="5" type="ORF">SAMN05660691_02534</name>
</gene>
<dbReference type="GO" id="GO:0016783">
    <property type="term" value="F:sulfurtransferase activity"/>
    <property type="evidence" value="ECO:0007669"/>
    <property type="project" value="InterPro"/>
</dbReference>
<dbReference type="InterPro" id="IPR027396">
    <property type="entry name" value="DsrEFH-like"/>
</dbReference>
<dbReference type="Pfam" id="PF02635">
    <property type="entry name" value="DsrE"/>
    <property type="match status" value="1"/>
</dbReference>
<dbReference type="GO" id="GO:0002143">
    <property type="term" value="P:tRNA wobble position uridine thiolation"/>
    <property type="evidence" value="ECO:0007669"/>
    <property type="project" value="TreeGrafter"/>
</dbReference>